<evidence type="ECO:0000259" key="4">
    <source>
        <dbReference type="Pfam" id="PF01266"/>
    </source>
</evidence>
<evidence type="ECO:0000313" key="5">
    <source>
        <dbReference type="EMBL" id="GGY66053.1"/>
    </source>
</evidence>
<dbReference type="PANTHER" id="PTHR13847">
    <property type="entry name" value="SARCOSINE DEHYDROGENASE-RELATED"/>
    <property type="match status" value="1"/>
</dbReference>
<keyword evidence="6" id="KW-1185">Reference proteome</keyword>
<accession>A0ABQ3AW41</accession>
<dbReference type="SUPFAM" id="SSF51905">
    <property type="entry name" value="FAD/NAD(P)-binding domain"/>
    <property type="match status" value="1"/>
</dbReference>
<protein>
    <submittedName>
        <fullName evidence="5">D-amino acid dehydrogenase</fullName>
    </submittedName>
</protein>
<dbReference type="InterPro" id="IPR006076">
    <property type="entry name" value="FAD-dep_OxRdtase"/>
</dbReference>
<keyword evidence="2" id="KW-0560">Oxidoreductase</keyword>
<evidence type="ECO:0000256" key="1">
    <source>
        <dbReference type="ARBA" id="ARBA00009410"/>
    </source>
</evidence>
<evidence type="ECO:0000256" key="3">
    <source>
        <dbReference type="SAM" id="MobiDB-lite"/>
    </source>
</evidence>
<evidence type="ECO:0000313" key="6">
    <source>
        <dbReference type="Proteomes" id="UP000601597"/>
    </source>
</evidence>
<dbReference type="Gene3D" id="3.30.9.10">
    <property type="entry name" value="D-Amino Acid Oxidase, subunit A, domain 2"/>
    <property type="match status" value="1"/>
</dbReference>
<feature type="domain" description="FAD dependent oxidoreductase" evidence="4">
    <location>
        <begin position="3"/>
        <end position="417"/>
    </location>
</feature>
<dbReference type="NCBIfam" id="NF001933">
    <property type="entry name" value="PRK00711.1"/>
    <property type="match status" value="1"/>
</dbReference>
<dbReference type="PANTHER" id="PTHR13847:SF280">
    <property type="entry name" value="D-AMINO ACID DEHYDROGENASE"/>
    <property type="match status" value="1"/>
</dbReference>
<evidence type="ECO:0000256" key="2">
    <source>
        <dbReference type="ARBA" id="ARBA00023002"/>
    </source>
</evidence>
<dbReference type="RefSeq" id="WP_189574019.1">
    <property type="nucleotide sequence ID" value="NZ_BMXV01000002.1"/>
</dbReference>
<dbReference type="Pfam" id="PF01266">
    <property type="entry name" value="DAO"/>
    <property type="match status" value="1"/>
</dbReference>
<comment type="similarity">
    <text evidence="1">Belongs to the DadA oxidoreductase family.</text>
</comment>
<comment type="caution">
    <text evidence="5">The sequence shown here is derived from an EMBL/GenBank/DDBJ whole genome shotgun (WGS) entry which is preliminary data.</text>
</comment>
<dbReference type="Gene3D" id="3.50.50.60">
    <property type="entry name" value="FAD/NAD(P)-binding domain"/>
    <property type="match status" value="2"/>
</dbReference>
<reference evidence="6" key="1">
    <citation type="journal article" date="2019" name="Int. J. Syst. Evol. Microbiol.">
        <title>The Global Catalogue of Microorganisms (GCM) 10K type strain sequencing project: providing services to taxonomists for standard genome sequencing and annotation.</title>
        <authorList>
            <consortium name="The Broad Institute Genomics Platform"/>
            <consortium name="The Broad Institute Genome Sequencing Center for Infectious Disease"/>
            <person name="Wu L."/>
            <person name="Ma J."/>
        </authorList>
    </citation>
    <scope>NUCLEOTIDE SEQUENCE [LARGE SCALE GENOMIC DNA]</scope>
    <source>
        <strain evidence="6">KCTC 22280</strain>
    </source>
</reference>
<dbReference type="Proteomes" id="UP000601597">
    <property type="component" value="Unassembled WGS sequence"/>
</dbReference>
<name>A0ABQ3AW41_9GAMM</name>
<dbReference type="SUPFAM" id="SSF54373">
    <property type="entry name" value="FAD-linked reductases, C-terminal domain"/>
    <property type="match status" value="1"/>
</dbReference>
<dbReference type="EMBL" id="BMXV01000002">
    <property type="protein sequence ID" value="GGY66053.1"/>
    <property type="molecule type" value="Genomic_DNA"/>
</dbReference>
<gene>
    <name evidence="5" type="primary">dadA</name>
    <name evidence="5" type="ORF">GCM10007071_11050</name>
</gene>
<proteinExistence type="inferred from homology"/>
<sequence length="437" mass="47352">MNVLIVGAGVVGVTTAWALVRRGHQVTVVDRLEGAALETSRGNAGQRSYGYVYPWAAPDMVGKALRGLFSRYGPFKITNPWSPRTLQFLAMSARCSLSHGLYNASHAALLELAEFSRHCFVALEEPPDASFDGQHEGLMEVADNQAACTALHQKARRLESLGIEHEWLNPDAVRQQEPGMQGPGAVAGGLLMPADGTGDCHRFTRMLAQACEARGVHFQYRTSITDWYLDDGHIRGAWLQRHPPDPGGGQSAPDVKDGDSPHYLETDQVVLCAGCMSRELARPLGLSLPIYPVKGYSLTSTIDDAAKAPRSTVVDHAYKAAITRLGERVRVTGFVELAGFQRHIPQRRLQVLREAFASRFPGAADLGHAEPWTGFRPMTPDGPPILGWGQQKNLLLNTGHGTFGWTLSAGCGEIIGQLLDGETPAIDLGAFSPGRFT</sequence>
<dbReference type="InterPro" id="IPR036188">
    <property type="entry name" value="FAD/NAD-bd_sf"/>
</dbReference>
<feature type="region of interest" description="Disordered" evidence="3">
    <location>
        <begin position="239"/>
        <end position="260"/>
    </location>
</feature>
<organism evidence="5 6">
    <name type="scientific">Marinobacter zhanjiangensis</name>
    <dbReference type="NCBI Taxonomy" id="578215"/>
    <lineage>
        <taxon>Bacteria</taxon>
        <taxon>Pseudomonadati</taxon>
        <taxon>Pseudomonadota</taxon>
        <taxon>Gammaproteobacteria</taxon>
        <taxon>Pseudomonadales</taxon>
        <taxon>Marinobacteraceae</taxon>
        <taxon>Marinobacter</taxon>
    </lineage>
</organism>